<keyword evidence="1" id="KW-0812">Transmembrane</keyword>
<proteinExistence type="predicted"/>
<evidence type="ECO:0000256" key="1">
    <source>
        <dbReference type="SAM" id="Phobius"/>
    </source>
</evidence>
<name>A0A4R7UP30_9PSEU</name>
<reference evidence="2 3" key="1">
    <citation type="submission" date="2019-03" db="EMBL/GenBank/DDBJ databases">
        <title>Genomic Encyclopedia of Archaeal and Bacterial Type Strains, Phase II (KMG-II): from individual species to whole genera.</title>
        <authorList>
            <person name="Goeker M."/>
        </authorList>
    </citation>
    <scope>NUCLEOTIDE SEQUENCE [LARGE SCALE GENOMIC DNA]</scope>
    <source>
        <strain evidence="2 3">DSM 45499</strain>
    </source>
</reference>
<accession>A0A4R7UP30</accession>
<sequence length="54" mass="5569">MSLVVLVLALAVLAASLGMLVAMYVKDKPIYGVVSLGMLLGPGTILAFTYVTIA</sequence>
<protein>
    <submittedName>
        <fullName evidence="2">Uncharacterized protein</fullName>
    </submittedName>
</protein>
<feature type="transmembrane region" description="Helical" evidence="1">
    <location>
        <begin position="30"/>
        <end position="53"/>
    </location>
</feature>
<keyword evidence="1" id="KW-1133">Transmembrane helix</keyword>
<keyword evidence="3" id="KW-1185">Reference proteome</keyword>
<keyword evidence="1" id="KW-0472">Membrane</keyword>
<dbReference type="AlphaFoldDB" id="A0A4R7UP30"/>
<dbReference type="Proteomes" id="UP000294927">
    <property type="component" value="Unassembled WGS sequence"/>
</dbReference>
<dbReference type="RefSeq" id="WP_166664549.1">
    <property type="nucleotide sequence ID" value="NZ_SOCP01000036.1"/>
</dbReference>
<gene>
    <name evidence="2" type="ORF">CLV71_13622</name>
</gene>
<evidence type="ECO:0000313" key="2">
    <source>
        <dbReference type="EMBL" id="TDV35307.1"/>
    </source>
</evidence>
<evidence type="ECO:0000313" key="3">
    <source>
        <dbReference type="Proteomes" id="UP000294927"/>
    </source>
</evidence>
<organism evidence="2 3">
    <name type="scientific">Actinophytocola oryzae</name>
    <dbReference type="NCBI Taxonomy" id="502181"/>
    <lineage>
        <taxon>Bacteria</taxon>
        <taxon>Bacillati</taxon>
        <taxon>Actinomycetota</taxon>
        <taxon>Actinomycetes</taxon>
        <taxon>Pseudonocardiales</taxon>
        <taxon>Pseudonocardiaceae</taxon>
    </lineage>
</organism>
<dbReference type="EMBL" id="SOCP01000036">
    <property type="protein sequence ID" value="TDV35307.1"/>
    <property type="molecule type" value="Genomic_DNA"/>
</dbReference>
<comment type="caution">
    <text evidence="2">The sequence shown here is derived from an EMBL/GenBank/DDBJ whole genome shotgun (WGS) entry which is preliminary data.</text>
</comment>